<proteinExistence type="predicted"/>
<keyword evidence="4" id="KW-0862">Zinc</keyword>
<dbReference type="InterPro" id="IPR006612">
    <property type="entry name" value="THAP_Znf"/>
</dbReference>
<feature type="domain" description="THAP-type" evidence="9">
    <location>
        <begin position="141"/>
        <end position="224"/>
    </location>
</feature>
<evidence type="ECO:0000313" key="10">
    <source>
        <dbReference type="EMBL" id="KAK7916292.1"/>
    </source>
</evidence>
<evidence type="ECO:0000256" key="7">
    <source>
        <dbReference type="SAM" id="Coils"/>
    </source>
</evidence>
<evidence type="ECO:0000313" key="11">
    <source>
        <dbReference type="Proteomes" id="UP001460270"/>
    </source>
</evidence>
<feature type="coiled-coil region" evidence="7">
    <location>
        <begin position="274"/>
        <end position="301"/>
    </location>
</feature>
<dbReference type="GO" id="GO:0003677">
    <property type="term" value="F:DNA binding"/>
    <property type="evidence" value="ECO:0007669"/>
    <property type="project" value="UniProtKB-UniRule"/>
</dbReference>
<organism evidence="10 11">
    <name type="scientific">Mugilogobius chulae</name>
    <name type="common">yellowstripe goby</name>
    <dbReference type="NCBI Taxonomy" id="88201"/>
    <lineage>
        <taxon>Eukaryota</taxon>
        <taxon>Metazoa</taxon>
        <taxon>Chordata</taxon>
        <taxon>Craniata</taxon>
        <taxon>Vertebrata</taxon>
        <taxon>Euteleostomi</taxon>
        <taxon>Actinopterygii</taxon>
        <taxon>Neopterygii</taxon>
        <taxon>Teleostei</taxon>
        <taxon>Neoteleostei</taxon>
        <taxon>Acanthomorphata</taxon>
        <taxon>Gobiaria</taxon>
        <taxon>Gobiiformes</taxon>
        <taxon>Gobioidei</taxon>
        <taxon>Gobiidae</taxon>
        <taxon>Gobionellinae</taxon>
        <taxon>Mugilogobius</taxon>
    </lineage>
</organism>
<dbReference type="PROSITE" id="PS50950">
    <property type="entry name" value="ZF_THAP"/>
    <property type="match status" value="1"/>
</dbReference>
<evidence type="ECO:0000256" key="2">
    <source>
        <dbReference type="ARBA" id="ARBA00022723"/>
    </source>
</evidence>
<dbReference type="AlphaFoldDB" id="A0AAW0P7S3"/>
<dbReference type="Pfam" id="PF05485">
    <property type="entry name" value="THAP"/>
    <property type="match status" value="1"/>
</dbReference>
<gene>
    <name evidence="10" type="ORF">WMY93_012053</name>
</gene>
<evidence type="ECO:0000256" key="6">
    <source>
        <dbReference type="PROSITE-ProRule" id="PRU00309"/>
    </source>
</evidence>
<dbReference type="PANTHER" id="PTHR23080">
    <property type="entry name" value="THAP DOMAIN PROTEIN"/>
    <property type="match status" value="1"/>
</dbReference>
<reference evidence="11" key="1">
    <citation type="submission" date="2024-04" db="EMBL/GenBank/DDBJ databases">
        <title>Salinicola lusitanus LLJ914,a marine bacterium isolated from the Okinawa Trough.</title>
        <authorList>
            <person name="Li J."/>
        </authorList>
    </citation>
    <scope>NUCLEOTIDE SEQUENCE [LARGE SCALE GENOMIC DNA]</scope>
</reference>
<dbReference type="Gene3D" id="6.20.210.20">
    <property type="entry name" value="THAP domain"/>
    <property type="match status" value="1"/>
</dbReference>
<keyword evidence="7" id="KW-0175">Coiled coil</keyword>
<dbReference type="Proteomes" id="UP001460270">
    <property type="component" value="Unassembled WGS sequence"/>
</dbReference>
<feature type="region of interest" description="Disordered" evidence="8">
    <location>
        <begin position="1"/>
        <end position="23"/>
    </location>
</feature>
<dbReference type="SMART" id="SM00692">
    <property type="entry name" value="DM3"/>
    <property type="match status" value="1"/>
</dbReference>
<evidence type="ECO:0000256" key="8">
    <source>
        <dbReference type="SAM" id="MobiDB-lite"/>
    </source>
</evidence>
<protein>
    <recommendedName>
        <fullName evidence="9">THAP-type domain-containing protein</fullName>
    </recommendedName>
</protein>
<comment type="cofactor">
    <cofactor evidence="1">
        <name>a divalent metal cation</name>
        <dbReference type="ChEBI" id="CHEBI:60240"/>
    </cofactor>
</comment>
<comment type="caution">
    <text evidence="10">The sequence shown here is derived from an EMBL/GenBank/DDBJ whole genome shotgun (WGS) entry which is preliminary data.</text>
</comment>
<dbReference type="InterPro" id="IPR038441">
    <property type="entry name" value="THAP_Znf_sf"/>
</dbReference>
<accession>A0AAW0P7S3</accession>
<dbReference type="SMART" id="SM00980">
    <property type="entry name" value="THAP"/>
    <property type="match status" value="1"/>
</dbReference>
<keyword evidence="2" id="KW-0479">Metal-binding</keyword>
<evidence type="ECO:0000256" key="5">
    <source>
        <dbReference type="ARBA" id="ARBA00023125"/>
    </source>
</evidence>
<evidence type="ECO:0000256" key="3">
    <source>
        <dbReference type="ARBA" id="ARBA00022771"/>
    </source>
</evidence>
<evidence type="ECO:0000256" key="1">
    <source>
        <dbReference type="ARBA" id="ARBA00001968"/>
    </source>
</evidence>
<keyword evidence="5 6" id="KW-0238">DNA-binding</keyword>
<keyword evidence="3 6" id="KW-0863">Zinc-finger</keyword>
<keyword evidence="11" id="KW-1185">Reference proteome</keyword>
<dbReference type="InterPro" id="IPR027806">
    <property type="entry name" value="HARBI1_dom"/>
</dbReference>
<dbReference type="InterPro" id="IPR027805">
    <property type="entry name" value="Transposase_HTH_dom"/>
</dbReference>
<dbReference type="EMBL" id="JBBPFD010000008">
    <property type="protein sequence ID" value="KAK7916292.1"/>
    <property type="molecule type" value="Genomic_DNA"/>
</dbReference>
<dbReference type="Pfam" id="PF13359">
    <property type="entry name" value="DDE_Tnp_4"/>
    <property type="match status" value="1"/>
</dbReference>
<evidence type="ECO:0000259" key="9">
    <source>
        <dbReference type="PROSITE" id="PS50950"/>
    </source>
</evidence>
<dbReference type="PANTHER" id="PTHR23080:SF133">
    <property type="entry name" value="SI:CH211-262I1.5-RELATED"/>
    <property type="match status" value="1"/>
</dbReference>
<sequence length="607" mass="68906">MPKPDPVRSQKLSRVGPRQYSDGRPQKNLSNCWYKYHSRYQCKYQCKYHSKYQWYVPVTAGTSTTQSTTLGTSVSTTDSICGSDCRLQRTPWSLKTEPGLSDVRVTVSGALRLRGNDHSLDLDTMTAKKTKFSFQRRQDSASKFHCCVPGCTASARCNSALSFFTFPKDTDLRKRWIINIRRDQFLVTDSTRVCSRHFLPSEVIQPSTPQGRRLLKVGAVPLLFQWNNYSLPAPRPGVWERRERPNPPEPEDLVDMEVACPDHDYCNSAEPAALDLVLAENSDLRSKVAALQKQMEEMEIVSRFGLERFASSDDDIRLYTRFASYAHLMSFWNQIEPALPDMVRITAAAGLDVRHTATTSLQPIDEFFLFMNYLSLDLVQKDLGNRFKVHQSTVSRIINTWANFLYEVLGAIGIWLDEETIKENLPHVFADYSDTHVILDCTELHCQTPDSLLLQSEVYSTYKSHSTFKGLIGIAPHGSVTFISPLYEGCISDREILKQSGLVSLLKPSMAIMVDKGFLVEDLVPCKVYIPAFLKKKAQLSAAEVRKTQSIARLRVHVERVIRRVKEHKLFRMEIPLSLTGSINQLFAVACLLVNYQNGPLVKAWAQ</sequence>
<dbReference type="SUPFAM" id="SSF57716">
    <property type="entry name" value="Glucocorticoid receptor-like (DNA-binding domain)"/>
    <property type="match status" value="1"/>
</dbReference>
<name>A0AAW0P7S3_9GOBI</name>
<evidence type="ECO:0000256" key="4">
    <source>
        <dbReference type="ARBA" id="ARBA00022833"/>
    </source>
</evidence>
<dbReference type="GO" id="GO:0008270">
    <property type="term" value="F:zinc ion binding"/>
    <property type="evidence" value="ECO:0007669"/>
    <property type="project" value="UniProtKB-KW"/>
</dbReference>
<dbReference type="Pfam" id="PF13613">
    <property type="entry name" value="HTH_Tnp_4"/>
    <property type="match status" value="1"/>
</dbReference>